<proteinExistence type="predicted"/>
<reference evidence="2 3" key="1">
    <citation type="submission" date="2018-06" db="EMBL/GenBank/DDBJ databases">
        <authorList>
            <consortium name="Pathogen Informatics"/>
            <person name="Doyle S."/>
        </authorList>
    </citation>
    <scope>NUCLEOTIDE SEQUENCE [LARGE SCALE GENOMIC DNA]</scope>
    <source>
        <strain evidence="2 3">NCTC10616</strain>
    </source>
</reference>
<keyword evidence="1" id="KW-1133">Transmembrane helix</keyword>
<accession>A0A378VLJ0</accession>
<organism evidence="2 3">
    <name type="scientific">Neisseria lactamica</name>
    <dbReference type="NCBI Taxonomy" id="486"/>
    <lineage>
        <taxon>Bacteria</taxon>
        <taxon>Pseudomonadati</taxon>
        <taxon>Pseudomonadota</taxon>
        <taxon>Betaproteobacteria</taxon>
        <taxon>Neisseriales</taxon>
        <taxon>Neisseriaceae</taxon>
        <taxon>Neisseria</taxon>
    </lineage>
</organism>
<evidence type="ECO:0000256" key="1">
    <source>
        <dbReference type="SAM" id="Phobius"/>
    </source>
</evidence>
<feature type="transmembrane region" description="Helical" evidence="1">
    <location>
        <begin position="67"/>
        <end position="85"/>
    </location>
</feature>
<keyword evidence="3" id="KW-1185">Reference proteome</keyword>
<sequence>MLPIEVFRDGEAFPHTRAHISRAHACRPDLERVNHAALKDGVSAVKEILIKGLPKPVRTFRRHLRDAVRTSVFVVIDMFVMYAFFTFLKLQAGFFAQTQRKPDGEDVDNGKLQQA</sequence>
<dbReference type="EMBL" id="UGRO01000002">
    <property type="protein sequence ID" value="SUA16960.1"/>
    <property type="molecule type" value="Genomic_DNA"/>
</dbReference>
<dbReference type="AlphaFoldDB" id="A0A378VLJ0"/>
<protein>
    <submittedName>
        <fullName evidence="2">Uncharacterized protein</fullName>
    </submittedName>
</protein>
<dbReference type="Proteomes" id="UP000254193">
    <property type="component" value="Unassembled WGS sequence"/>
</dbReference>
<name>A0A378VLJ0_NEILA</name>
<gene>
    <name evidence="2" type="ORF">NCTC10616_00614</name>
</gene>
<evidence type="ECO:0000313" key="2">
    <source>
        <dbReference type="EMBL" id="SUA16960.1"/>
    </source>
</evidence>
<keyword evidence="1" id="KW-0472">Membrane</keyword>
<evidence type="ECO:0000313" key="3">
    <source>
        <dbReference type="Proteomes" id="UP000254193"/>
    </source>
</evidence>
<keyword evidence="1" id="KW-0812">Transmembrane</keyword>